<feature type="domain" description="Carboxylesterase type B" evidence="10">
    <location>
        <begin position="34"/>
        <end position="550"/>
    </location>
</feature>
<dbReference type="PRINTS" id="PR00878">
    <property type="entry name" value="CHOLNESTRASE"/>
</dbReference>
<name>A0A1V9XEX7_9ACAR</name>
<dbReference type="EC" id="3.1.1.-" evidence="8"/>
<dbReference type="GO" id="GO:0005886">
    <property type="term" value="C:plasma membrane"/>
    <property type="evidence" value="ECO:0007669"/>
    <property type="project" value="TreeGrafter"/>
</dbReference>
<dbReference type="EMBL" id="MNPL01012636">
    <property type="protein sequence ID" value="OQR72039.1"/>
    <property type="molecule type" value="Genomic_DNA"/>
</dbReference>
<feature type="active site" description="Charge relay system" evidence="7">
    <location>
        <position position="346"/>
    </location>
</feature>
<comment type="similarity">
    <text evidence="1 8">Belongs to the type-B carboxylesterase/lipase family.</text>
</comment>
<evidence type="ECO:0000259" key="10">
    <source>
        <dbReference type="Pfam" id="PF00135"/>
    </source>
</evidence>
<feature type="active site" description="Charge relay system" evidence="7">
    <location>
        <position position="461"/>
    </location>
</feature>
<feature type="chain" id="PRO_5011818453" description="Carboxylic ester hydrolase" evidence="8">
    <location>
        <begin position="21"/>
        <end position="627"/>
    </location>
</feature>
<protein>
    <recommendedName>
        <fullName evidence="8">Carboxylic ester hydrolase</fullName>
        <ecNumber evidence="8">3.1.1.-</ecNumber>
    </recommendedName>
</protein>
<evidence type="ECO:0000256" key="5">
    <source>
        <dbReference type="ARBA" id="ARBA00023180"/>
    </source>
</evidence>
<dbReference type="PANTHER" id="PTHR43918:SF4">
    <property type="entry name" value="CARBOXYLIC ESTER HYDROLASE"/>
    <property type="match status" value="1"/>
</dbReference>
<dbReference type="GO" id="GO:0003990">
    <property type="term" value="F:acetylcholinesterase activity"/>
    <property type="evidence" value="ECO:0007669"/>
    <property type="project" value="UniProtKB-EC"/>
</dbReference>
<dbReference type="ESTHER" id="9acar-a0a1v9xex7">
    <property type="family name" value="Cholinesterase-like"/>
</dbReference>
<evidence type="ECO:0000256" key="6">
    <source>
        <dbReference type="ARBA" id="ARBA00048484"/>
    </source>
</evidence>
<organism evidence="11 12">
    <name type="scientific">Tropilaelaps mercedesae</name>
    <dbReference type="NCBI Taxonomy" id="418985"/>
    <lineage>
        <taxon>Eukaryota</taxon>
        <taxon>Metazoa</taxon>
        <taxon>Ecdysozoa</taxon>
        <taxon>Arthropoda</taxon>
        <taxon>Chelicerata</taxon>
        <taxon>Arachnida</taxon>
        <taxon>Acari</taxon>
        <taxon>Parasitiformes</taxon>
        <taxon>Mesostigmata</taxon>
        <taxon>Gamasina</taxon>
        <taxon>Dermanyssoidea</taxon>
        <taxon>Laelapidae</taxon>
        <taxon>Tropilaelaps</taxon>
    </lineage>
</organism>
<keyword evidence="5" id="KW-0325">Glycoprotein</keyword>
<dbReference type="InParanoid" id="A0A1V9XEX7"/>
<keyword evidence="2" id="KW-0719">Serine esterase</keyword>
<evidence type="ECO:0000313" key="11">
    <source>
        <dbReference type="EMBL" id="OQR72039.1"/>
    </source>
</evidence>
<keyword evidence="4" id="KW-1015">Disulfide bond</keyword>
<feature type="active site" description="Acyl-ester intermediate" evidence="7">
    <location>
        <position position="228"/>
    </location>
</feature>
<dbReference type="STRING" id="418985.A0A1V9XEX7"/>
<keyword evidence="12" id="KW-1185">Reference proteome</keyword>
<dbReference type="GO" id="GO:0019695">
    <property type="term" value="P:choline metabolic process"/>
    <property type="evidence" value="ECO:0007669"/>
    <property type="project" value="TreeGrafter"/>
</dbReference>
<gene>
    <name evidence="11" type="ORF">BIW11_10626</name>
</gene>
<keyword evidence="8" id="KW-0732">Signal</keyword>
<dbReference type="Proteomes" id="UP000192247">
    <property type="component" value="Unassembled WGS sequence"/>
</dbReference>
<dbReference type="PANTHER" id="PTHR43918">
    <property type="entry name" value="ACETYLCHOLINESTERASE"/>
    <property type="match status" value="1"/>
</dbReference>
<sequence length="627" mass="69895">MRLLLILLGMIRFWVTHTRAELSSTTEYSIVPGPLVNISYGSVQGVRLDGDIEAFLGVPFGRPPVGELRFTKAQPVTPWQGVLKADRKRFGCPQADQWLSRHLHLYYVNHSSEDCLSLNIWRPAVDLSTGTVQEGLKPVFVFIYGGSFQWGSSDLFLYDGRAFAATNGVIFVSISYRVGLLGFAHHPDLPELTGTAGLWDQNLALRWVRDNIALFGGDPAEVTVCGHSAGAISAALHAISPHAKGLFRRLIVQSGTSLSLNSLSKIPRNELSKVAESLGCEGDARDQLNCLRAIDVRELVQAADRLGHEGMALPPVYSDYASFDPTKLENAEFNIEQIIIGTNEQEASIFAKRAFDKNENLRRLILGVGYMASMVGILRAVFHTPLAESRRIVNVYFTEEREYSEDEVTQLVAEAATDLFFTCPAQFYSEAAVLRGVNVFRYFFRHRPSYSLYEDIPGVLHGEELPFTLGNLPSLKDLLMEDSVTKADETVENLTYTPFEEKLLEDIQQLWGSFTRGGIPLLSNGRSWPRFTTSREVYLDISDSGISVRRGIPKVQRCLIWKSVVMQKAPSARFSRKDDYSNSYEDFEEDPDTKEVQAASSAKENSPAKIYVLVSLVMALLIIANVQ</sequence>
<comment type="caution">
    <text evidence="11">The sequence shown here is derived from an EMBL/GenBank/DDBJ whole genome shotgun (WGS) entry which is preliminary data.</text>
</comment>
<dbReference type="InterPro" id="IPR029058">
    <property type="entry name" value="AB_hydrolase_fold"/>
</dbReference>
<dbReference type="InterPro" id="IPR000997">
    <property type="entry name" value="Cholinesterase"/>
</dbReference>
<dbReference type="InterPro" id="IPR002018">
    <property type="entry name" value="CarbesteraseB"/>
</dbReference>
<dbReference type="InterPro" id="IPR050654">
    <property type="entry name" value="AChE-related_enzymes"/>
</dbReference>
<feature type="signal peptide" evidence="8">
    <location>
        <begin position="1"/>
        <end position="20"/>
    </location>
</feature>
<dbReference type="GO" id="GO:0006581">
    <property type="term" value="P:acetylcholine catabolic process"/>
    <property type="evidence" value="ECO:0007669"/>
    <property type="project" value="TreeGrafter"/>
</dbReference>
<dbReference type="AlphaFoldDB" id="A0A1V9XEX7"/>
<dbReference type="Pfam" id="PF00135">
    <property type="entry name" value="COesterase"/>
    <property type="match status" value="1"/>
</dbReference>
<evidence type="ECO:0000256" key="9">
    <source>
        <dbReference type="SAM" id="MobiDB-lite"/>
    </source>
</evidence>
<feature type="region of interest" description="Disordered" evidence="9">
    <location>
        <begin position="576"/>
        <end position="600"/>
    </location>
</feature>
<reference evidence="11 12" key="1">
    <citation type="journal article" date="2017" name="Gigascience">
        <title>Draft genome of the honey bee ectoparasitic mite, Tropilaelaps mercedesae, is shaped by the parasitic life history.</title>
        <authorList>
            <person name="Dong X."/>
            <person name="Armstrong S.D."/>
            <person name="Xia D."/>
            <person name="Makepeace B.L."/>
            <person name="Darby A.C."/>
            <person name="Kadowaki T."/>
        </authorList>
    </citation>
    <scope>NUCLEOTIDE SEQUENCE [LARGE SCALE GENOMIC DNA]</scope>
    <source>
        <strain evidence="11">Wuxi-XJTLU</strain>
    </source>
</reference>
<dbReference type="GO" id="GO:0005615">
    <property type="term" value="C:extracellular space"/>
    <property type="evidence" value="ECO:0007669"/>
    <property type="project" value="TreeGrafter"/>
</dbReference>
<evidence type="ECO:0000256" key="7">
    <source>
        <dbReference type="PIRSR" id="PIRSR600997-1"/>
    </source>
</evidence>
<evidence type="ECO:0000256" key="2">
    <source>
        <dbReference type="ARBA" id="ARBA00022487"/>
    </source>
</evidence>
<keyword evidence="3 8" id="KW-0378">Hydrolase</keyword>
<evidence type="ECO:0000313" key="12">
    <source>
        <dbReference type="Proteomes" id="UP000192247"/>
    </source>
</evidence>
<dbReference type="SUPFAM" id="SSF53474">
    <property type="entry name" value="alpha/beta-Hydrolases"/>
    <property type="match status" value="1"/>
</dbReference>
<dbReference type="InterPro" id="IPR019826">
    <property type="entry name" value="Carboxylesterase_B_AS"/>
</dbReference>
<accession>A0A1V9XEX7</accession>
<dbReference type="PROSITE" id="PS00122">
    <property type="entry name" value="CARBOXYLESTERASE_B_1"/>
    <property type="match status" value="1"/>
</dbReference>
<comment type="catalytic activity">
    <reaction evidence="6">
        <text>acetylcholine + H2O = choline + acetate + H(+)</text>
        <dbReference type="Rhea" id="RHEA:17561"/>
        <dbReference type="ChEBI" id="CHEBI:15354"/>
        <dbReference type="ChEBI" id="CHEBI:15355"/>
        <dbReference type="ChEBI" id="CHEBI:15377"/>
        <dbReference type="ChEBI" id="CHEBI:15378"/>
        <dbReference type="ChEBI" id="CHEBI:30089"/>
        <dbReference type="EC" id="3.1.1.7"/>
    </reaction>
</comment>
<evidence type="ECO:0000256" key="8">
    <source>
        <dbReference type="RuleBase" id="RU361235"/>
    </source>
</evidence>
<proteinExistence type="inferred from homology"/>
<dbReference type="Gene3D" id="3.40.50.1820">
    <property type="entry name" value="alpha/beta hydrolase"/>
    <property type="match status" value="1"/>
</dbReference>
<evidence type="ECO:0000256" key="4">
    <source>
        <dbReference type="ARBA" id="ARBA00023157"/>
    </source>
</evidence>
<evidence type="ECO:0000256" key="3">
    <source>
        <dbReference type="ARBA" id="ARBA00022801"/>
    </source>
</evidence>
<dbReference type="OrthoDB" id="408631at2759"/>
<evidence type="ECO:0000256" key="1">
    <source>
        <dbReference type="ARBA" id="ARBA00005964"/>
    </source>
</evidence>